<dbReference type="PANTHER" id="PTHR30419">
    <property type="entry name" value="HTH-TYPE TRANSCRIPTIONAL REGULATOR YBHD"/>
    <property type="match status" value="1"/>
</dbReference>
<comment type="caution">
    <text evidence="6">The sequence shown here is derived from an EMBL/GenBank/DDBJ whole genome shotgun (WGS) entry which is preliminary data.</text>
</comment>
<dbReference type="eggNOG" id="COG0583">
    <property type="taxonomic scope" value="Bacteria"/>
</dbReference>
<dbReference type="Pfam" id="PF03466">
    <property type="entry name" value="LysR_substrate"/>
    <property type="match status" value="1"/>
</dbReference>
<keyword evidence="7" id="KW-1185">Reference proteome</keyword>
<keyword evidence="3" id="KW-0238">DNA-binding</keyword>
<evidence type="ECO:0000313" key="7">
    <source>
        <dbReference type="Proteomes" id="UP000010420"/>
    </source>
</evidence>
<evidence type="ECO:0000256" key="3">
    <source>
        <dbReference type="ARBA" id="ARBA00023125"/>
    </source>
</evidence>
<dbReference type="PATRIC" id="fig|545697.3.peg.2887"/>
<evidence type="ECO:0000313" key="6">
    <source>
        <dbReference type="EMBL" id="EKY23396.1"/>
    </source>
</evidence>
<dbReference type="FunFam" id="1.10.10.10:FF:000001">
    <property type="entry name" value="LysR family transcriptional regulator"/>
    <property type="match status" value="1"/>
</dbReference>
<reference evidence="6 7" key="1">
    <citation type="submission" date="2012-05" db="EMBL/GenBank/DDBJ databases">
        <authorList>
            <person name="Weinstock G."/>
            <person name="Sodergren E."/>
            <person name="Lobos E.A."/>
            <person name="Fulton L."/>
            <person name="Fulton R."/>
            <person name="Courtney L."/>
            <person name="Fronick C."/>
            <person name="O'Laughlin M."/>
            <person name="Godfrey J."/>
            <person name="Wilson R.M."/>
            <person name="Miner T."/>
            <person name="Farmer C."/>
            <person name="Delehaunty K."/>
            <person name="Cordes M."/>
            <person name="Minx P."/>
            <person name="Tomlinson C."/>
            <person name="Chen J."/>
            <person name="Wollam A."/>
            <person name="Pepin K.H."/>
            <person name="Bhonagiri V."/>
            <person name="Zhang X."/>
            <person name="Suruliraj S."/>
            <person name="Warren W."/>
            <person name="Mitreva M."/>
            <person name="Mardis E.R."/>
            <person name="Wilson R.K."/>
        </authorList>
    </citation>
    <scope>NUCLEOTIDE SEQUENCE [LARGE SCALE GENOMIC DNA]</scope>
    <source>
        <strain evidence="6 7">DSM 1785</strain>
    </source>
</reference>
<dbReference type="InterPro" id="IPR000847">
    <property type="entry name" value="LysR_HTH_N"/>
</dbReference>
<dbReference type="PROSITE" id="PS50931">
    <property type="entry name" value="HTH_LYSR"/>
    <property type="match status" value="1"/>
</dbReference>
<accession>L1Q673</accession>
<evidence type="ECO:0000256" key="4">
    <source>
        <dbReference type="ARBA" id="ARBA00023163"/>
    </source>
</evidence>
<keyword evidence="4" id="KW-0804">Transcription</keyword>
<evidence type="ECO:0000256" key="1">
    <source>
        <dbReference type="ARBA" id="ARBA00009437"/>
    </source>
</evidence>
<dbReference type="InterPro" id="IPR036390">
    <property type="entry name" value="WH_DNA-bd_sf"/>
</dbReference>
<dbReference type="Pfam" id="PF00126">
    <property type="entry name" value="HTH_1"/>
    <property type="match status" value="1"/>
</dbReference>
<comment type="similarity">
    <text evidence="1">Belongs to the LysR transcriptional regulatory family.</text>
</comment>
<dbReference type="STRING" id="545697.HMPREF0216_02938"/>
<dbReference type="SUPFAM" id="SSF53850">
    <property type="entry name" value="Periplasmic binding protein-like II"/>
    <property type="match status" value="1"/>
</dbReference>
<sequence length="302" mass="34680">MYNKTKRGENMELRVLKYFLAVAREANITRAAEILNITQPTLSRQLMQLEDELNAKLFVRGKNKITLTDKGMILRRRAEELVDLAERTEKEFLNDNDIVAGEIFIGSGETNAMHSLAKVMKEFHDLYPQVQYNLYSANADDIKERIDKGLLDIGLLTEPVDISKYEFVRLKEKEVWGILMKKDDVLANKAYITADDLVGKPLISSKRTIVQNEIFNWFGKDYDKLNIISTYNLGLNVAIMVEEGLGYAFSLENLININDETNICFKPILPRIETGTVIVWKKHQIFSSATSKFIEEIKNTFK</sequence>
<dbReference type="Gene3D" id="1.10.10.10">
    <property type="entry name" value="Winged helix-like DNA-binding domain superfamily/Winged helix DNA-binding domain"/>
    <property type="match status" value="1"/>
</dbReference>
<gene>
    <name evidence="6" type="ORF">HMPREF0216_02938</name>
</gene>
<keyword evidence="2" id="KW-0805">Transcription regulation</keyword>
<dbReference type="AlphaFoldDB" id="L1Q673"/>
<dbReference type="PANTHER" id="PTHR30419:SF8">
    <property type="entry name" value="NITROGEN ASSIMILATION TRANSCRIPTIONAL ACTIVATOR-RELATED"/>
    <property type="match status" value="1"/>
</dbReference>
<dbReference type="GO" id="GO:0003700">
    <property type="term" value="F:DNA-binding transcription factor activity"/>
    <property type="evidence" value="ECO:0007669"/>
    <property type="project" value="InterPro"/>
</dbReference>
<evidence type="ECO:0000256" key="2">
    <source>
        <dbReference type="ARBA" id="ARBA00023015"/>
    </source>
</evidence>
<protein>
    <submittedName>
        <fullName evidence="6">Transcriptional regulator, LysR family</fullName>
    </submittedName>
</protein>
<dbReference type="PRINTS" id="PR00039">
    <property type="entry name" value="HTHLYSR"/>
</dbReference>
<dbReference type="InterPro" id="IPR005119">
    <property type="entry name" value="LysR_subst-bd"/>
</dbReference>
<proteinExistence type="inferred from homology"/>
<dbReference type="HOGENOM" id="CLU_039613_6_2_9"/>
<dbReference type="CDD" id="cd05466">
    <property type="entry name" value="PBP2_LTTR_substrate"/>
    <property type="match status" value="1"/>
</dbReference>
<feature type="domain" description="HTH lysR-type" evidence="5">
    <location>
        <begin position="11"/>
        <end position="68"/>
    </location>
</feature>
<name>L1Q673_9CLOT</name>
<dbReference type="Gene3D" id="3.40.190.290">
    <property type="match status" value="1"/>
</dbReference>
<dbReference type="EMBL" id="AMEZ01000107">
    <property type="protein sequence ID" value="EKY23396.1"/>
    <property type="molecule type" value="Genomic_DNA"/>
</dbReference>
<organism evidence="6 7">
    <name type="scientific">Clostridium celatum DSM 1785</name>
    <dbReference type="NCBI Taxonomy" id="545697"/>
    <lineage>
        <taxon>Bacteria</taxon>
        <taxon>Bacillati</taxon>
        <taxon>Bacillota</taxon>
        <taxon>Clostridia</taxon>
        <taxon>Eubacteriales</taxon>
        <taxon>Clostridiaceae</taxon>
        <taxon>Clostridium</taxon>
    </lineage>
</organism>
<dbReference type="Proteomes" id="UP000010420">
    <property type="component" value="Unassembled WGS sequence"/>
</dbReference>
<dbReference type="GO" id="GO:0005829">
    <property type="term" value="C:cytosol"/>
    <property type="evidence" value="ECO:0007669"/>
    <property type="project" value="TreeGrafter"/>
</dbReference>
<dbReference type="InterPro" id="IPR050950">
    <property type="entry name" value="HTH-type_LysR_regulators"/>
</dbReference>
<dbReference type="GO" id="GO:0003677">
    <property type="term" value="F:DNA binding"/>
    <property type="evidence" value="ECO:0007669"/>
    <property type="project" value="UniProtKB-KW"/>
</dbReference>
<dbReference type="InterPro" id="IPR036388">
    <property type="entry name" value="WH-like_DNA-bd_sf"/>
</dbReference>
<dbReference type="SUPFAM" id="SSF46785">
    <property type="entry name" value="Winged helix' DNA-binding domain"/>
    <property type="match status" value="1"/>
</dbReference>
<evidence type="ECO:0000259" key="5">
    <source>
        <dbReference type="PROSITE" id="PS50931"/>
    </source>
</evidence>